<feature type="compositionally biased region" description="Basic and acidic residues" evidence="2">
    <location>
        <begin position="63"/>
        <end position="75"/>
    </location>
</feature>
<dbReference type="SUPFAM" id="SSF53067">
    <property type="entry name" value="Actin-like ATPase domain"/>
    <property type="match status" value="2"/>
</dbReference>
<evidence type="ECO:0000256" key="1">
    <source>
        <dbReference type="RuleBase" id="RU000487"/>
    </source>
</evidence>
<feature type="compositionally biased region" description="Low complexity" evidence="2">
    <location>
        <begin position="489"/>
        <end position="510"/>
    </location>
</feature>
<proteinExistence type="inferred from homology"/>
<dbReference type="GeneID" id="90035650"/>
<evidence type="ECO:0000256" key="2">
    <source>
        <dbReference type="SAM" id="MobiDB-lite"/>
    </source>
</evidence>
<organism evidence="3 4">
    <name type="scientific">Myxozyma melibiosi</name>
    <dbReference type="NCBI Taxonomy" id="54550"/>
    <lineage>
        <taxon>Eukaryota</taxon>
        <taxon>Fungi</taxon>
        <taxon>Dikarya</taxon>
        <taxon>Ascomycota</taxon>
        <taxon>Saccharomycotina</taxon>
        <taxon>Lipomycetes</taxon>
        <taxon>Lipomycetales</taxon>
        <taxon>Lipomycetaceae</taxon>
        <taxon>Myxozyma</taxon>
    </lineage>
</organism>
<dbReference type="InterPro" id="IPR043129">
    <property type="entry name" value="ATPase_NBD"/>
</dbReference>
<evidence type="ECO:0000313" key="3">
    <source>
        <dbReference type="EMBL" id="KAK7204141.1"/>
    </source>
</evidence>
<feature type="region of interest" description="Disordered" evidence="2">
    <location>
        <begin position="63"/>
        <end position="94"/>
    </location>
</feature>
<dbReference type="Pfam" id="PF00022">
    <property type="entry name" value="Actin"/>
    <property type="match status" value="2"/>
</dbReference>
<reference evidence="3 4" key="1">
    <citation type="submission" date="2024-03" db="EMBL/GenBank/DDBJ databases">
        <title>Genome-scale model development and genomic sequencing of the oleaginous clade Lipomyces.</title>
        <authorList>
            <consortium name="Lawrence Berkeley National Laboratory"/>
            <person name="Czajka J.J."/>
            <person name="Han Y."/>
            <person name="Kim J."/>
            <person name="Mondo S.J."/>
            <person name="Hofstad B.A."/>
            <person name="Robles A."/>
            <person name="Haridas S."/>
            <person name="Riley R."/>
            <person name="LaButti K."/>
            <person name="Pangilinan J."/>
            <person name="Andreopoulos W."/>
            <person name="Lipzen A."/>
            <person name="Yan J."/>
            <person name="Wang M."/>
            <person name="Ng V."/>
            <person name="Grigoriev I.V."/>
            <person name="Spatafora J.W."/>
            <person name="Magnuson J.K."/>
            <person name="Baker S.E."/>
            <person name="Pomraning K.R."/>
        </authorList>
    </citation>
    <scope>NUCLEOTIDE SEQUENCE [LARGE SCALE GENOMIC DNA]</scope>
    <source>
        <strain evidence="3 4">Phaff 52-87</strain>
    </source>
</reference>
<feature type="compositionally biased region" description="Acidic residues" evidence="2">
    <location>
        <begin position="76"/>
        <end position="92"/>
    </location>
</feature>
<comment type="caution">
    <text evidence="3">The sequence shown here is derived from an EMBL/GenBank/DDBJ whole genome shotgun (WGS) entry which is preliminary data.</text>
</comment>
<dbReference type="Gene3D" id="3.30.420.580">
    <property type="match status" value="3"/>
</dbReference>
<evidence type="ECO:0000313" key="4">
    <source>
        <dbReference type="Proteomes" id="UP001498771"/>
    </source>
</evidence>
<dbReference type="RefSeq" id="XP_064767174.1">
    <property type="nucleotide sequence ID" value="XM_064910138.1"/>
</dbReference>
<sequence length="705" mass="78289">MAPPRKGPKPFESGLKRIDNKLRQTSFLQAIAINQKNYYTEYLKRDDQAMILRQLAEDLARAKEQQKDADLKPAEDEMDVDGKEDEEPEEEEAHGSKVIVIHLGSRNTRIGLASDTFPITIPTVIAHRVEEPAAADDEVTSQFRPPTDAKFLEQKQTITQDFKERMRFYKRRVASNSHDSVLSFNKRTAPEEIPDHNDPNRIDWTIPTAEDKYFVGEKALKISPWSTPKYKLYWPIKHGVFNEGEYKSKRQLLGDISIILESAIKNEIGIASRDLPSYSAILTIPDLYDKVEVSELISLLLEELQFSKVSVIQESVAATFGAGISSACVVDIGAQKTSISCVDDGMCVVDSRVNIPFGGDDITLVLGKLLKLSQFPYRELNLVYQHDWALMEEIKSKFATANDAEIAVQLYSFYQRTPGQPARKYSFKTFDEVMLAPMAYFFPDIFENENKLKSRHTLFERSTDIYDGTCNDPYSEAQVSLYTQYTPESESTQLLQQPQSSSVSTPRVTSKSGNITQIQEESTPTSSVAGTPAPEPAPSSTATAPAAASATLAATGVAGVAGGNAATRAAAGPSAQALALAVMNTQIVISAPLDHAIIESISQFSKADEARGRKMYENIIIVGGGASNIPQFNRLLEDRIAMWKGWSTGSVWVMPTPREMDPMLLAWKGASVFVKLKIANEVWISSRDWDLLGSRCLQYKCLFLF</sequence>
<dbReference type="EMBL" id="JBBJBU010000009">
    <property type="protein sequence ID" value="KAK7204141.1"/>
    <property type="molecule type" value="Genomic_DNA"/>
</dbReference>
<evidence type="ECO:0008006" key="5">
    <source>
        <dbReference type="Google" id="ProtNLM"/>
    </source>
</evidence>
<name>A0ABR1F2R6_9ASCO</name>
<feature type="region of interest" description="Disordered" evidence="2">
    <location>
        <begin position="489"/>
        <end position="545"/>
    </location>
</feature>
<gene>
    <name evidence="3" type="ORF">BZA70DRAFT_202289</name>
</gene>
<dbReference type="InterPro" id="IPR004000">
    <property type="entry name" value="Actin"/>
</dbReference>
<dbReference type="SMART" id="SM00268">
    <property type="entry name" value="ACTIN"/>
    <property type="match status" value="1"/>
</dbReference>
<comment type="similarity">
    <text evidence="1">Belongs to the actin family.</text>
</comment>
<keyword evidence="4" id="KW-1185">Reference proteome</keyword>
<protein>
    <recommendedName>
        <fullName evidence="5">Actin-related protein 8</fullName>
    </recommendedName>
</protein>
<dbReference type="Gene3D" id="3.90.640.10">
    <property type="entry name" value="Actin, Chain A, domain 4"/>
    <property type="match status" value="1"/>
</dbReference>
<feature type="compositionally biased region" description="Polar residues" evidence="2">
    <location>
        <begin position="511"/>
        <end position="528"/>
    </location>
</feature>
<dbReference type="Gene3D" id="3.30.420.40">
    <property type="match status" value="2"/>
</dbReference>
<dbReference type="CDD" id="cd10206">
    <property type="entry name" value="ASKHA_NBD_Arp8-like"/>
    <property type="match status" value="1"/>
</dbReference>
<accession>A0ABR1F2R6</accession>
<dbReference type="Proteomes" id="UP001498771">
    <property type="component" value="Unassembled WGS sequence"/>
</dbReference>
<dbReference type="PANTHER" id="PTHR11937">
    <property type="entry name" value="ACTIN"/>
    <property type="match status" value="1"/>
</dbReference>